<dbReference type="Pfam" id="PF00646">
    <property type="entry name" value="F-box"/>
    <property type="match status" value="1"/>
</dbReference>
<protein>
    <recommendedName>
        <fullName evidence="1">F-box domain-containing protein</fullName>
    </recommendedName>
</protein>
<dbReference type="Gene3D" id="3.80.10.10">
    <property type="entry name" value="Ribonuclease Inhibitor"/>
    <property type="match status" value="1"/>
</dbReference>
<dbReference type="Pfam" id="PF08387">
    <property type="entry name" value="FBD"/>
    <property type="match status" value="1"/>
</dbReference>
<dbReference type="PANTHER" id="PTHR31900">
    <property type="entry name" value="F-BOX/RNI SUPERFAMILY PROTEIN-RELATED"/>
    <property type="match status" value="1"/>
</dbReference>
<comment type="caution">
    <text evidence="2">The sequence shown here is derived from an EMBL/GenBank/DDBJ whole genome shotgun (WGS) entry which is preliminary data.</text>
</comment>
<dbReference type="PROSITE" id="PS50181">
    <property type="entry name" value="FBOX"/>
    <property type="match status" value="1"/>
</dbReference>
<evidence type="ECO:0000313" key="2">
    <source>
        <dbReference type="EMBL" id="CAI0375077.1"/>
    </source>
</evidence>
<dbReference type="InterPro" id="IPR055411">
    <property type="entry name" value="LRR_FXL15/At3g58940/PEG3-like"/>
</dbReference>
<sequence length="499" mass="57320">METKNPTKIARTEPGVDADDRLSSLPDEILAHILSFLQTKYAVRTVILSRRWEDVWARVSSLDIDNHYVYKSLHRELADRNMPPYDPRKYMEEERHLGALESILREIRRLKELDFCRFADWVLSRHQNLSSLKRFRFHFEVPWREKDQARPDFLFERESVLGPLLEEMEIKLLGMAGIGIPKYMGCLPQSFYTLKNLTVAKLERVIIMNAAEESVLLPNLKILQLTHVRVTNFESLTRFISGCPALETAHMENCSSSERNENDILDVSLPSLKKLKIIDRDYSSGNETCPVVIRAPNLEDLYFEVSAKLRFMGSTPLPCLHSAHVEVGKSLDHSLIGFFTLISNAKKMSLTRETLCHLSRLTDVQLPVFPNLTHLTLGTDCDIWVLHSLLNSATKLHSLVIDLEDCHDLMNWDWRQADSRPECLLSSLEEIVIENLVAGEDEMSIVAYLLETGAVLKKVKMHLNVNYLNMLGRQSRGSLLKLSRRSSACKVELFPYEEE</sequence>
<dbReference type="SUPFAM" id="SSF81383">
    <property type="entry name" value="F-box domain"/>
    <property type="match status" value="1"/>
</dbReference>
<dbReference type="InterPro" id="IPR036047">
    <property type="entry name" value="F-box-like_dom_sf"/>
</dbReference>
<dbReference type="Pfam" id="PF24758">
    <property type="entry name" value="LRR_At5g56370"/>
    <property type="match status" value="1"/>
</dbReference>
<feature type="domain" description="F-box" evidence="1">
    <location>
        <begin position="19"/>
        <end position="73"/>
    </location>
</feature>
<dbReference type="Proteomes" id="UP001154282">
    <property type="component" value="Unassembled WGS sequence"/>
</dbReference>
<dbReference type="AlphaFoldDB" id="A0AAV0GQ08"/>
<reference evidence="2" key="1">
    <citation type="submission" date="2022-08" db="EMBL/GenBank/DDBJ databases">
        <authorList>
            <person name="Gutierrez-Valencia J."/>
        </authorList>
    </citation>
    <scope>NUCLEOTIDE SEQUENCE</scope>
</reference>
<dbReference type="PANTHER" id="PTHR31900:SF34">
    <property type="entry name" value="EMB|CAB62440.1-RELATED"/>
    <property type="match status" value="1"/>
</dbReference>
<name>A0AAV0GQ08_9ROSI</name>
<accession>A0AAV0GQ08</accession>
<dbReference type="EMBL" id="CAMGYJ010000002">
    <property type="protein sequence ID" value="CAI0375077.1"/>
    <property type="molecule type" value="Genomic_DNA"/>
</dbReference>
<evidence type="ECO:0000259" key="1">
    <source>
        <dbReference type="PROSITE" id="PS50181"/>
    </source>
</evidence>
<dbReference type="SMART" id="SM00579">
    <property type="entry name" value="FBD"/>
    <property type="match status" value="1"/>
</dbReference>
<dbReference type="CDD" id="cd22160">
    <property type="entry name" value="F-box_AtFBL13-like"/>
    <property type="match status" value="1"/>
</dbReference>
<keyword evidence="3" id="KW-1185">Reference proteome</keyword>
<dbReference type="InterPro" id="IPR053781">
    <property type="entry name" value="F-box_AtFBL13-like"/>
</dbReference>
<organism evidence="2 3">
    <name type="scientific">Linum tenue</name>
    <dbReference type="NCBI Taxonomy" id="586396"/>
    <lineage>
        <taxon>Eukaryota</taxon>
        <taxon>Viridiplantae</taxon>
        <taxon>Streptophyta</taxon>
        <taxon>Embryophyta</taxon>
        <taxon>Tracheophyta</taxon>
        <taxon>Spermatophyta</taxon>
        <taxon>Magnoliopsida</taxon>
        <taxon>eudicotyledons</taxon>
        <taxon>Gunneridae</taxon>
        <taxon>Pentapetalae</taxon>
        <taxon>rosids</taxon>
        <taxon>fabids</taxon>
        <taxon>Malpighiales</taxon>
        <taxon>Linaceae</taxon>
        <taxon>Linum</taxon>
    </lineage>
</organism>
<gene>
    <name evidence="2" type="ORF">LITE_LOCUS456</name>
</gene>
<dbReference type="SUPFAM" id="SSF52047">
    <property type="entry name" value="RNI-like"/>
    <property type="match status" value="1"/>
</dbReference>
<dbReference type="Gene3D" id="1.20.1280.50">
    <property type="match status" value="1"/>
</dbReference>
<proteinExistence type="predicted"/>
<dbReference type="InterPro" id="IPR001810">
    <property type="entry name" value="F-box_dom"/>
</dbReference>
<dbReference type="InterPro" id="IPR050232">
    <property type="entry name" value="FBL13/AtMIF1-like"/>
</dbReference>
<evidence type="ECO:0000313" key="3">
    <source>
        <dbReference type="Proteomes" id="UP001154282"/>
    </source>
</evidence>
<dbReference type="InterPro" id="IPR032675">
    <property type="entry name" value="LRR_dom_sf"/>
</dbReference>
<dbReference type="InterPro" id="IPR006566">
    <property type="entry name" value="FBD"/>
</dbReference>